<reference evidence="1 2" key="1">
    <citation type="submission" date="2020-03" db="EMBL/GenBank/DDBJ databases">
        <authorList>
            <person name="Wang L."/>
            <person name="He N."/>
            <person name="Li Y."/>
            <person name="Fang Y."/>
            <person name="Zhang F."/>
        </authorList>
    </citation>
    <scope>NUCLEOTIDE SEQUENCE [LARGE SCALE GENOMIC DNA]</scope>
    <source>
        <strain evidence="2">hsmgli-8</strain>
    </source>
</reference>
<dbReference type="RefSeq" id="WP_168085598.1">
    <property type="nucleotide sequence ID" value="NZ_JAAVJI010000015.1"/>
</dbReference>
<protein>
    <submittedName>
        <fullName evidence="1">Uncharacterized protein</fullName>
    </submittedName>
</protein>
<dbReference type="EMBL" id="JAAVJI010000015">
    <property type="protein sequence ID" value="NJP03023.1"/>
    <property type="molecule type" value="Genomic_DNA"/>
</dbReference>
<proteinExistence type="predicted"/>
<gene>
    <name evidence="1" type="ORF">HBH25_19445</name>
</gene>
<accession>A0ABX0YM76</accession>
<name>A0ABX0YM76_9PSED</name>
<comment type="caution">
    <text evidence="1">The sequence shown here is derived from an EMBL/GenBank/DDBJ whole genome shotgun (WGS) entry which is preliminary data.</text>
</comment>
<keyword evidence="2" id="KW-1185">Reference proteome</keyword>
<evidence type="ECO:0000313" key="1">
    <source>
        <dbReference type="EMBL" id="NJP03023.1"/>
    </source>
</evidence>
<sequence>MKKGLFVLLVFAVMVAIRLTYHPELLVFLTHEKKSEHRIAEARIAPGYICGTIGDWVYRFPKEIFGPIAQYVGDDPWGGDFPNPNRGCADQLTGLIFRMCIPGYELVNFDVRSNKDCFVRGGISLTNNKRYLEDLVAIRRAYRLDASKEDGYEKNLRLFSFDVKNGWPERIFWKPGSKESPYIYGRCSIGLPFPQCSFEMYSRKLSASVDVGFSMEHIERWWEYLSLAESQLNHYKYARLRGKQI</sequence>
<organism evidence="1 2">
    <name type="scientific">Pseudomonas quercus</name>
    <dbReference type="NCBI Taxonomy" id="2722792"/>
    <lineage>
        <taxon>Bacteria</taxon>
        <taxon>Pseudomonadati</taxon>
        <taxon>Pseudomonadota</taxon>
        <taxon>Gammaproteobacteria</taxon>
        <taxon>Pseudomonadales</taxon>
        <taxon>Pseudomonadaceae</taxon>
        <taxon>Pseudomonas</taxon>
    </lineage>
</organism>
<dbReference type="Proteomes" id="UP000746535">
    <property type="component" value="Unassembled WGS sequence"/>
</dbReference>
<evidence type="ECO:0000313" key="2">
    <source>
        <dbReference type="Proteomes" id="UP000746535"/>
    </source>
</evidence>